<keyword evidence="1" id="KW-0539">Nucleus</keyword>
<evidence type="ECO:0000313" key="3">
    <source>
        <dbReference type="EMBL" id="TQN69274.1"/>
    </source>
</evidence>
<evidence type="ECO:0008006" key="5">
    <source>
        <dbReference type="Google" id="ProtNLM"/>
    </source>
</evidence>
<comment type="caution">
    <text evidence="3">The sequence shown here is derived from an EMBL/GenBank/DDBJ whole genome shotgun (WGS) entry which is preliminary data.</text>
</comment>
<proteinExistence type="predicted"/>
<dbReference type="CDD" id="cd12148">
    <property type="entry name" value="fungal_TF_MHR"/>
    <property type="match status" value="1"/>
</dbReference>
<dbReference type="EMBL" id="PUHP01000543">
    <property type="protein sequence ID" value="TQN69274.1"/>
    <property type="molecule type" value="Genomic_DNA"/>
</dbReference>
<dbReference type="Proteomes" id="UP000326340">
    <property type="component" value="Unassembled WGS sequence"/>
</dbReference>
<dbReference type="GO" id="GO:0000981">
    <property type="term" value="F:DNA-binding transcription factor activity, RNA polymerase II-specific"/>
    <property type="evidence" value="ECO:0007669"/>
    <property type="project" value="InterPro"/>
</dbReference>
<feature type="compositionally biased region" description="Low complexity" evidence="2">
    <location>
        <begin position="9"/>
        <end position="23"/>
    </location>
</feature>
<feature type="region of interest" description="Disordered" evidence="2">
    <location>
        <begin position="1"/>
        <end position="38"/>
    </location>
</feature>
<name>A0A5Q4BSC5_9PEZI</name>
<dbReference type="InterPro" id="IPR001138">
    <property type="entry name" value="Zn2Cys6_DnaBD"/>
</dbReference>
<sequence>MPPDDRPQRQLLPLTAQQPLQELNPTDGDDGNSLGRKRRRPYTSKACNFCRDKKKACDGRPECSQCLRRGLKREYRVLTDAILKAIPAGFQLVDKEESLSNADAADLLEILKGLPEDDAFEGLQLLRTGNDPALICLALRGNDAGLSSAVLNRATLPPKQSSLEFELMMRHPVAYPTWPPPQPSKADLDFLLLPREVLSSRSGSTGYVGSTFSPWSGAGNARALGFLLDNLGIHFLFPTPGSEKDKILADLKPYIQKCKLVFSQYVHHQGGESSKSASLVGPRKPSTLYDNRLLSVDITQWTEVPVTNEFSIAVLQLYLETDHPMVPPIDDDLLLDGLLGKNEFCSRILVSGLFAWACQGYAVFEPEAIIVGHSFYEEAKRLWRSTKEAGVRYGICTVAAVHFLLMTSVTLGAGAQHVEFLNDLVDMSRRLELFNIDPSHDVRLDLDKGATYRKAKSQIAWVLFACLTFFSTQLHQRLIEHPPRGALPGDNFQGAKDVGAVPKERKRRIDNANLLREHCRLFLIVHDMVKSMYGPTQTACANAVTLTFAEETYKRLLLIYHHLAIMDLFRPLLQHNGAPRQRLSTFQSEEPTPDAVYAASVKQLKRIVISYRHNRPESSYSFFWHSALLYLANATLTEVTVTGHTPNWRFYLRLCMACYQTLYTGFRLAKGIALSLLSMALEKDAMDIPQARAIRKDLELRGKHHTIPDEVPVYWVVDLDLAVTDHIAAQVENLVQRFRELQLSETSETF</sequence>
<dbReference type="PANTHER" id="PTHR47256">
    <property type="entry name" value="ZN(II)2CYS6 TRANSCRIPTION FACTOR (EUROFUNG)-RELATED"/>
    <property type="match status" value="1"/>
</dbReference>
<dbReference type="AlphaFoldDB" id="A0A5Q4BSC5"/>
<dbReference type="GO" id="GO:0008270">
    <property type="term" value="F:zinc ion binding"/>
    <property type="evidence" value="ECO:0007669"/>
    <property type="project" value="InterPro"/>
</dbReference>
<organism evidence="3 4">
    <name type="scientific">Colletotrichum shisoi</name>
    <dbReference type="NCBI Taxonomy" id="2078593"/>
    <lineage>
        <taxon>Eukaryota</taxon>
        <taxon>Fungi</taxon>
        <taxon>Dikarya</taxon>
        <taxon>Ascomycota</taxon>
        <taxon>Pezizomycotina</taxon>
        <taxon>Sordariomycetes</taxon>
        <taxon>Hypocreomycetidae</taxon>
        <taxon>Glomerellales</taxon>
        <taxon>Glomerellaceae</taxon>
        <taxon>Colletotrichum</taxon>
        <taxon>Colletotrichum destructivum species complex</taxon>
    </lineage>
</organism>
<dbReference type="InterPro" id="IPR053187">
    <property type="entry name" value="Notoamide_regulator"/>
</dbReference>
<feature type="non-terminal residue" evidence="3">
    <location>
        <position position="750"/>
    </location>
</feature>
<dbReference type="PANTHER" id="PTHR47256:SF1">
    <property type="entry name" value="ZN(II)2CYS6 TRANSCRIPTION FACTOR (EUROFUNG)"/>
    <property type="match status" value="1"/>
</dbReference>
<evidence type="ECO:0000313" key="4">
    <source>
        <dbReference type="Proteomes" id="UP000326340"/>
    </source>
</evidence>
<accession>A0A5Q4BSC5</accession>
<dbReference type="SUPFAM" id="SSF57701">
    <property type="entry name" value="Zn2/Cys6 DNA-binding domain"/>
    <property type="match status" value="1"/>
</dbReference>
<evidence type="ECO:0000256" key="1">
    <source>
        <dbReference type="ARBA" id="ARBA00023242"/>
    </source>
</evidence>
<dbReference type="Gene3D" id="4.10.240.10">
    <property type="entry name" value="Zn(2)-C6 fungal-type DNA-binding domain"/>
    <property type="match status" value="1"/>
</dbReference>
<reference evidence="3 4" key="1">
    <citation type="journal article" date="2019" name="Sci. Rep.">
        <title>Colletotrichum shisoi sp. nov., an anthracnose pathogen of Perilla frutescens in Japan: molecular phylogenetic, morphological and genomic evidence.</title>
        <authorList>
            <person name="Gan P."/>
            <person name="Tsushima A."/>
            <person name="Hiroyama R."/>
            <person name="Narusaka M."/>
            <person name="Takano Y."/>
            <person name="Narusaka Y."/>
            <person name="Kawaradani M."/>
            <person name="Damm U."/>
            <person name="Shirasu K."/>
        </authorList>
    </citation>
    <scope>NUCLEOTIDE SEQUENCE [LARGE SCALE GENOMIC DNA]</scope>
    <source>
        <strain evidence="3 4">PG-2018a</strain>
    </source>
</reference>
<gene>
    <name evidence="3" type="ORF">CSHISOI_06213</name>
</gene>
<keyword evidence="4" id="KW-1185">Reference proteome</keyword>
<dbReference type="InterPro" id="IPR036864">
    <property type="entry name" value="Zn2-C6_fun-type_DNA-bd_sf"/>
</dbReference>
<dbReference type="CDD" id="cd00067">
    <property type="entry name" value="GAL4"/>
    <property type="match status" value="1"/>
</dbReference>
<dbReference type="OrthoDB" id="10261408at2759"/>
<evidence type="ECO:0000256" key="2">
    <source>
        <dbReference type="SAM" id="MobiDB-lite"/>
    </source>
</evidence>
<protein>
    <recommendedName>
        <fullName evidence="5">Nitrogen assimilation transcription factor nit-4</fullName>
    </recommendedName>
</protein>